<dbReference type="Proteomes" id="UP001151752">
    <property type="component" value="Chromosome 5"/>
</dbReference>
<accession>A0A9Q0SLQ3</accession>
<feature type="non-terminal residue" evidence="1">
    <location>
        <position position="16"/>
    </location>
</feature>
<keyword evidence="2" id="KW-1185">Reference proteome</keyword>
<comment type="caution">
    <text evidence="1">The sequence shown here is derived from an EMBL/GenBank/DDBJ whole genome shotgun (WGS) entry which is preliminary data.</text>
</comment>
<dbReference type="AlphaFoldDB" id="A0A9Q0SLQ3"/>
<evidence type="ECO:0000313" key="1">
    <source>
        <dbReference type="EMBL" id="KAJ6681440.1"/>
    </source>
</evidence>
<protein>
    <submittedName>
        <fullName evidence="1">Uncharacterized protein</fullName>
    </submittedName>
</protein>
<evidence type="ECO:0000313" key="2">
    <source>
        <dbReference type="Proteomes" id="UP001151752"/>
    </source>
</evidence>
<name>A0A9Q0SLQ3_9ROSI</name>
<reference evidence="1" key="1">
    <citation type="submission" date="2022-11" db="EMBL/GenBank/DDBJ databases">
        <authorList>
            <person name="Hyden B.L."/>
            <person name="Feng K."/>
            <person name="Yates T."/>
            <person name="Jawdy S."/>
            <person name="Smart L.B."/>
            <person name="Muchero W."/>
        </authorList>
    </citation>
    <scope>NUCLEOTIDE SEQUENCE</scope>
    <source>
        <tissue evidence="1">Shoot tip</tissue>
    </source>
</reference>
<reference evidence="1" key="2">
    <citation type="journal article" date="2023" name="Int. J. Mol. Sci.">
        <title>De Novo Assembly and Annotation of 11 Diverse Shrub Willow (Salix) Genomes Reveals Novel Gene Organization in Sex-Linked Regions.</title>
        <authorList>
            <person name="Hyden B."/>
            <person name="Feng K."/>
            <person name="Yates T.B."/>
            <person name="Jawdy S."/>
            <person name="Cereghino C."/>
            <person name="Smart L.B."/>
            <person name="Muchero W."/>
        </authorList>
    </citation>
    <scope>NUCLEOTIDE SEQUENCE</scope>
    <source>
        <tissue evidence="1">Shoot tip</tissue>
    </source>
</reference>
<sequence>MSFLRKSSSPAYVKQL</sequence>
<gene>
    <name evidence="1" type="ORF">OIU74_019840</name>
</gene>
<proteinExistence type="predicted"/>
<organism evidence="1 2">
    <name type="scientific">Salix koriyanagi</name>
    <dbReference type="NCBI Taxonomy" id="2511006"/>
    <lineage>
        <taxon>Eukaryota</taxon>
        <taxon>Viridiplantae</taxon>
        <taxon>Streptophyta</taxon>
        <taxon>Embryophyta</taxon>
        <taxon>Tracheophyta</taxon>
        <taxon>Spermatophyta</taxon>
        <taxon>Magnoliopsida</taxon>
        <taxon>eudicotyledons</taxon>
        <taxon>Gunneridae</taxon>
        <taxon>Pentapetalae</taxon>
        <taxon>rosids</taxon>
        <taxon>fabids</taxon>
        <taxon>Malpighiales</taxon>
        <taxon>Salicaceae</taxon>
        <taxon>Saliceae</taxon>
        <taxon>Salix</taxon>
    </lineage>
</organism>
<dbReference type="EMBL" id="JAPFFM010000020">
    <property type="protein sequence ID" value="KAJ6681440.1"/>
    <property type="molecule type" value="Genomic_DNA"/>
</dbReference>